<dbReference type="EMBL" id="WOXT01000002">
    <property type="protein sequence ID" value="MUV14062.1"/>
    <property type="molecule type" value="Genomic_DNA"/>
</dbReference>
<evidence type="ECO:0000259" key="3">
    <source>
        <dbReference type="Pfam" id="PF13472"/>
    </source>
</evidence>
<name>A0A7C9M3G8_9GAMM</name>
<dbReference type="InterPro" id="IPR051532">
    <property type="entry name" value="Ester_Hydrolysis_Enzymes"/>
</dbReference>
<gene>
    <name evidence="4" type="ORF">GN331_07545</name>
</gene>
<feature type="region of interest" description="Disordered" evidence="1">
    <location>
        <begin position="1"/>
        <end position="28"/>
    </location>
</feature>
<proteinExistence type="predicted"/>
<protein>
    <submittedName>
        <fullName evidence="4">Arylesterase</fullName>
    </submittedName>
</protein>
<dbReference type="PANTHER" id="PTHR30383:SF24">
    <property type="entry name" value="THIOESTERASE 1_PROTEASE 1_LYSOPHOSPHOLIPASE L1"/>
    <property type="match status" value="1"/>
</dbReference>
<dbReference type="PANTHER" id="PTHR30383">
    <property type="entry name" value="THIOESTERASE 1/PROTEASE 1/LYSOPHOSPHOLIPASE L1"/>
    <property type="match status" value="1"/>
</dbReference>
<keyword evidence="2" id="KW-1133">Transmembrane helix</keyword>
<reference evidence="4 5" key="1">
    <citation type="submission" date="2019-12" db="EMBL/GenBank/DDBJ databases">
        <authorList>
            <person name="Xu J."/>
        </authorList>
    </citation>
    <scope>NUCLEOTIDE SEQUENCE [LARGE SCALE GENOMIC DNA]</scope>
    <source>
        <strain evidence="4 5">HX-5-24</strain>
    </source>
</reference>
<keyword evidence="5" id="KW-1185">Reference proteome</keyword>
<dbReference type="AlphaFoldDB" id="A0A7C9M3G8"/>
<comment type="caution">
    <text evidence="4">The sequence shown here is derived from an EMBL/GenBank/DDBJ whole genome shotgun (WGS) entry which is preliminary data.</text>
</comment>
<dbReference type="InterPro" id="IPR013830">
    <property type="entry name" value="SGNH_hydro"/>
</dbReference>
<feature type="transmembrane region" description="Helical" evidence="2">
    <location>
        <begin position="89"/>
        <end position="109"/>
    </location>
</feature>
<organism evidence="4 5">
    <name type="scientific">Noviluteimonas gilva</name>
    <dbReference type="NCBI Taxonomy" id="2682097"/>
    <lineage>
        <taxon>Bacteria</taxon>
        <taxon>Pseudomonadati</taxon>
        <taxon>Pseudomonadota</taxon>
        <taxon>Gammaproteobacteria</taxon>
        <taxon>Lysobacterales</taxon>
        <taxon>Lysobacteraceae</taxon>
        <taxon>Noviluteimonas</taxon>
    </lineage>
</organism>
<sequence length="300" mass="31771">MATASPRSTVKATSSRIVSAPSGNATVLPSPRTSRAMAGEAGACMRLSARSPTESAMLGRTMRRSGGMFEPYAGATRANQWAIGRVRGFALIFATLALCLGLFAPLHAATPAKTPATAQRTVLVMGDSLSAAYGLAASQGWVALTAGRIAKEKPTWRVVNASISGETTAGGAARIDGELQRVKPKLVVIALGGNDGLRGLPLTQTKANLERMIKASKTAGAQVLLVGMRIPPNYGREYTQGFEGNYTALAKQYTLPFVPFLLEPIARDRANFQDDNIHPVASAQPKLRDHVWKTLGPMLK</sequence>
<evidence type="ECO:0000313" key="4">
    <source>
        <dbReference type="EMBL" id="MUV14062.1"/>
    </source>
</evidence>
<dbReference type="SUPFAM" id="SSF52266">
    <property type="entry name" value="SGNH hydrolase"/>
    <property type="match status" value="1"/>
</dbReference>
<dbReference type="Gene3D" id="3.40.50.1110">
    <property type="entry name" value="SGNH hydrolase"/>
    <property type="match status" value="1"/>
</dbReference>
<keyword evidence="2" id="KW-0812">Transmembrane</keyword>
<evidence type="ECO:0000313" key="5">
    <source>
        <dbReference type="Proteomes" id="UP000479692"/>
    </source>
</evidence>
<feature type="domain" description="SGNH hydrolase-type esterase" evidence="3">
    <location>
        <begin position="124"/>
        <end position="280"/>
    </location>
</feature>
<dbReference type="InterPro" id="IPR036514">
    <property type="entry name" value="SGNH_hydro_sf"/>
</dbReference>
<evidence type="ECO:0000256" key="1">
    <source>
        <dbReference type="SAM" id="MobiDB-lite"/>
    </source>
</evidence>
<evidence type="ECO:0000256" key="2">
    <source>
        <dbReference type="SAM" id="Phobius"/>
    </source>
</evidence>
<dbReference type="GO" id="GO:0004622">
    <property type="term" value="F:phosphatidylcholine lysophospholipase activity"/>
    <property type="evidence" value="ECO:0007669"/>
    <property type="project" value="TreeGrafter"/>
</dbReference>
<keyword evidence="2" id="KW-0472">Membrane</keyword>
<dbReference type="Pfam" id="PF13472">
    <property type="entry name" value="Lipase_GDSL_2"/>
    <property type="match status" value="1"/>
</dbReference>
<dbReference type="Proteomes" id="UP000479692">
    <property type="component" value="Unassembled WGS sequence"/>
</dbReference>
<accession>A0A7C9M3G8</accession>
<dbReference type="CDD" id="cd01822">
    <property type="entry name" value="Lysophospholipase_L1_like"/>
    <property type="match status" value="1"/>
</dbReference>